<dbReference type="InterPro" id="IPR014729">
    <property type="entry name" value="Rossmann-like_a/b/a_fold"/>
</dbReference>
<dbReference type="CDD" id="cd07957">
    <property type="entry name" value="Anticodon_Ia_Met"/>
    <property type="match status" value="1"/>
</dbReference>
<dbReference type="AlphaFoldDB" id="A0A318MZF9"/>
<evidence type="ECO:0000256" key="6">
    <source>
        <dbReference type="ARBA" id="ARBA00023146"/>
    </source>
</evidence>
<comment type="subcellular location">
    <subcellularLocation>
        <location evidence="7">Cytoplasm</location>
    </subcellularLocation>
</comment>
<evidence type="ECO:0000256" key="1">
    <source>
        <dbReference type="ARBA" id="ARBA00003314"/>
    </source>
</evidence>
<protein>
    <recommendedName>
        <fullName evidence="7">Methionine--tRNA ligase</fullName>
        <ecNumber evidence="7">6.1.1.10</ecNumber>
    </recommendedName>
    <alternativeName>
        <fullName evidence="7">Methionyl-tRNA synthetase</fullName>
        <shortName evidence="7">MetRS</shortName>
    </alternativeName>
</protein>
<dbReference type="InterPro" id="IPR015413">
    <property type="entry name" value="Methionyl/Leucyl_tRNA_Synth"/>
</dbReference>
<evidence type="ECO:0000313" key="10">
    <source>
        <dbReference type="EMBL" id="PXZ00827.1"/>
    </source>
</evidence>
<dbReference type="GO" id="GO:0006431">
    <property type="term" value="P:methionyl-tRNA aminoacylation"/>
    <property type="evidence" value="ECO:0007669"/>
    <property type="project" value="UniProtKB-UniRule"/>
</dbReference>
<dbReference type="SUPFAM" id="SSF52374">
    <property type="entry name" value="Nucleotidylyl transferase"/>
    <property type="match status" value="1"/>
</dbReference>
<evidence type="ECO:0000256" key="4">
    <source>
        <dbReference type="ARBA" id="ARBA00022840"/>
    </source>
</evidence>
<evidence type="ECO:0000256" key="7">
    <source>
        <dbReference type="HAMAP-Rule" id="MF_01228"/>
    </source>
</evidence>
<keyword evidence="6 7" id="KW-0030">Aminoacyl-tRNA synthetase</keyword>
<dbReference type="SUPFAM" id="SSF47323">
    <property type="entry name" value="Anticodon-binding domain of a subclass of class I aminoacyl-tRNA synthetases"/>
    <property type="match status" value="1"/>
</dbReference>
<keyword evidence="11" id="KW-1185">Reference proteome</keyword>
<dbReference type="FunFam" id="2.170.220.10:FF:000002">
    <property type="entry name" value="Methionine--tRNA ligase"/>
    <property type="match status" value="1"/>
</dbReference>
<dbReference type="HAMAP" id="MF_01228">
    <property type="entry name" value="Met_tRNA_synth_type2"/>
    <property type="match status" value="1"/>
</dbReference>
<evidence type="ECO:0000313" key="11">
    <source>
        <dbReference type="Proteomes" id="UP000247565"/>
    </source>
</evidence>
<dbReference type="Proteomes" id="UP000247565">
    <property type="component" value="Unassembled WGS sequence"/>
</dbReference>
<dbReference type="Pfam" id="PF09334">
    <property type="entry name" value="tRNA-synt_1g"/>
    <property type="match status" value="1"/>
</dbReference>
<evidence type="ECO:0000259" key="9">
    <source>
        <dbReference type="Pfam" id="PF19303"/>
    </source>
</evidence>
<dbReference type="InterPro" id="IPR014758">
    <property type="entry name" value="Met-tRNA_synth"/>
</dbReference>
<keyword evidence="7" id="KW-0963">Cytoplasm</keyword>
<feature type="short sequence motif" description="'HIGH' region" evidence="7">
    <location>
        <begin position="12"/>
        <end position="22"/>
    </location>
</feature>
<comment type="similarity">
    <text evidence="7">Belongs to the class-I aminoacyl-tRNA synthetase family. MetG type 2B subfamily.</text>
</comment>
<name>A0A318MZF9_9PROT</name>
<dbReference type="PANTHER" id="PTHR43326">
    <property type="entry name" value="METHIONYL-TRNA SYNTHETASE"/>
    <property type="match status" value="1"/>
</dbReference>
<dbReference type="GO" id="GO:0005524">
    <property type="term" value="F:ATP binding"/>
    <property type="evidence" value="ECO:0007669"/>
    <property type="project" value="UniProtKB-UniRule"/>
</dbReference>
<dbReference type="PRINTS" id="PR01041">
    <property type="entry name" value="TRNASYNTHMET"/>
</dbReference>
<evidence type="ECO:0000259" key="8">
    <source>
        <dbReference type="Pfam" id="PF09334"/>
    </source>
</evidence>
<evidence type="ECO:0000256" key="3">
    <source>
        <dbReference type="ARBA" id="ARBA00022741"/>
    </source>
</evidence>
<dbReference type="PANTHER" id="PTHR43326:SF1">
    <property type="entry name" value="METHIONINE--TRNA LIGASE, MITOCHONDRIAL"/>
    <property type="match status" value="1"/>
</dbReference>
<feature type="domain" description="Methionyl/Leucyl tRNA synthetase" evidence="8">
    <location>
        <begin position="5"/>
        <end position="364"/>
    </location>
</feature>
<evidence type="ECO:0000256" key="5">
    <source>
        <dbReference type="ARBA" id="ARBA00022917"/>
    </source>
</evidence>
<dbReference type="Gene3D" id="3.40.50.620">
    <property type="entry name" value="HUPs"/>
    <property type="match status" value="1"/>
</dbReference>
<gene>
    <name evidence="7" type="primary">metG</name>
    <name evidence="10" type="ORF">DK869_05420</name>
</gene>
<comment type="subunit">
    <text evidence="7">Monomer.</text>
</comment>
<dbReference type="InterPro" id="IPR023457">
    <property type="entry name" value="Met-tRNA_synth_2"/>
</dbReference>
<dbReference type="NCBIfam" id="TIGR00398">
    <property type="entry name" value="metG"/>
    <property type="match status" value="1"/>
</dbReference>
<dbReference type="InterPro" id="IPR033911">
    <property type="entry name" value="MetRS_core"/>
</dbReference>
<dbReference type="OrthoDB" id="9810191at2"/>
<keyword evidence="4 7" id="KW-0067">ATP-binding</keyword>
<comment type="catalytic activity">
    <reaction evidence="7">
        <text>tRNA(Met) + L-methionine + ATP = L-methionyl-tRNA(Met) + AMP + diphosphate</text>
        <dbReference type="Rhea" id="RHEA:13481"/>
        <dbReference type="Rhea" id="RHEA-COMP:9667"/>
        <dbReference type="Rhea" id="RHEA-COMP:9698"/>
        <dbReference type="ChEBI" id="CHEBI:30616"/>
        <dbReference type="ChEBI" id="CHEBI:33019"/>
        <dbReference type="ChEBI" id="CHEBI:57844"/>
        <dbReference type="ChEBI" id="CHEBI:78442"/>
        <dbReference type="ChEBI" id="CHEBI:78530"/>
        <dbReference type="ChEBI" id="CHEBI:456215"/>
        <dbReference type="EC" id="6.1.1.10"/>
    </reaction>
</comment>
<comment type="function">
    <text evidence="1 7">Is required not only for elongation of protein synthesis but also for the initiation of all mRNA translation through initiator tRNA(fMet) aminoacylation.</text>
</comment>
<dbReference type="InterPro" id="IPR009080">
    <property type="entry name" value="tRNAsynth_Ia_anticodon-bd"/>
</dbReference>
<dbReference type="InterPro" id="IPR041872">
    <property type="entry name" value="Anticodon_Met"/>
</dbReference>
<dbReference type="NCBIfam" id="NF008900">
    <property type="entry name" value="PRK12267.1"/>
    <property type="match status" value="1"/>
</dbReference>
<keyword evidence="5 7" id="KW-0648">Protein biosynthesis</keyword>
<feature type="short sequence motif" description="'KMSKS' region" evidence="7">
    <location>
        <begin position="300"/>
        <end position="304"/>
    </location>
</feature>
<evidence type="ECO:0000256" key="2">
    <source>
        <dbReference type="ARBA" id="ARBA00022598"/>
    </source>
</evidence>
<comment type="caution">
    <text evidence="10">The sequence shown here is derived from an EMBL/GenBank/DDBJ whole genome shotgun (WGS) entry which is preliminary data.</text>
</comment>
<sequence length="513" mass="59294">MKNHYMITTPIYYVNGLPHIGHAYTSIAADVLARFKRLDGYDVFFLTGTDEHGQKVEQAAHNNEQTSEIFVNEISAKFRNMADQLNISYNDFIRTTEERHKRSCQTLWKKIADAGHIYLGAYEGWYSLRDECYYSEDELTTTADGQKIAPTGAQVKWLKEPSYFFRLSAWQDKLLEFYELHPEFIGPESRKNELLSFVKSGLRDLSISRTSFKWGIPVPGDKDHVMYVWFDALTNYISALGYPDTELSDRWRFWPADLHLVGKEIARFHALYWPAFLMAAGLEVPRRIFSHGWWTVEGEKMSKSVGNVVEPIELINDFGLDPVRFFLLREVPFGGDGDYSRQSLINRMNNELANDLGNLAQRTLTQITRNCDSILPDTGKRLDVDIQLIAKAKLLPILLREQMDRQAFNESLEDIWKVIRASNAYIDHQAPWKLKKTDFERMKTVLRTLVDVLREIATCLQPFMPNSMDKLLTQLGVGKNERNFSDLEKEIHSGIKLPLPSPIFPRYTEAEQI</sequence>
<dbReference type="Pfam" id="PF19303">
    <property type="entry name" value="Anticodon_3"/>
    <property type="match status" value="1"/>
</dbReference>
<comment type="caution">
    <text evidence="7">Lacks conserved residue(s) required for the propagation of feature annotation.</text>
</comment>
<feature type="domain" description="Methionyl-tRNA synthetase anticodon-binding" evidence="9">
    <location>
        <begin position="376"/>
        <end position="510"/>
    </location>
</feature>
<keyword evidence="3 7" id="KW-0547">Nucleotide-binding</keyword>
<organism evidence="10 11">
    <name type="scientific">Commensalibacter melissae</name>
    <dbReference type="NCBI Taxonomy" id="2070537"/>
    <lineage>
        <taxon>Bacteria</taxon>
        <taxon>Pseudomonadati</taxon>
        <taxon>Pseudomonadota</taxon>
        <taxon>Alphaproteobacteria</taxon>
        <taxon>Acetobacterales</taxon>
        <taxon>Acetobacteraceae</taxon>
    </lineage>
</organism>
<dbReference type="EC" id="6.1.1.10" evidence="7"/>
<dbReference type="GO" id="GO:0004825">
    <property type="term" value="F:methionine-tRNA ligase activity"/>
    <property type="evidence" value="ECO:0007669"/>
    <property type="project" value="UniProtKB-UniRule"/>
</dbReference>
<dbReference type="RefSeq" id="WP_110438967.1">
    <property type="nucleotide sequence ID" value="NZ_CP046393.1"/>
</dbReference>
<reference evidence="10 11" key="1">
    <citation type="submission" date="2018-05" db="EMBL/GenBank/DDBJ databases">
        <title>Reference genomes for bee gut microbiota database.</title>
        <authorList>
            <person name="Ellegaard K.M."/>
        </authorList>
    </citation>
    <scope>NUCLEOTIDE SEQUENCE [LARGE SCALE GENOMIC DNA]</scope>
    <source>
        <strain evidence="10 11">ESL0284</strain>
    </source>
</reference>
<dbReference type="Gene3D" id="2.170.220.10">
    <property type="match status" value="1"/>
</dbReference>
<proteinExistence type="inferred from homology"/>
<keyword evidence="2 7" id="KW-0436">Ligase</keyword>
<dbReference type="CDD" id="cd00814">
    <property type="entry name" value="MetRS_core"/>
    <property type="match status" value="1"/>
</dbReference>
<accession>A0A318MZF9</accession>
<dbReference type="EMBL" id="QGLT01000002">
    <property type="protein sequence ID" value="PXZ00827.1"/>
    <property type="molecule type" value="Genomic_DNA"/>
</dbReference>
<dbReference type="Gene3D" id="1.10.730.10">
    <property type="entry name" value="Isoleucyl-tRNA Synthetase, Domain 1"/>
    <property type="match status" value="1"/>
</dbReference>
<dbReference type="GO" id="GO:0005737">
    <property type="term" value="C:cytoplasm"/>
    <property type="evidence" value="ECO:0007669"/>
    <property type="project" value="UniProtKB-SubCell"/>
</dbReference>